<organism evidence="2 4">
    <name type="scientific">Fluoribacter gormanii</name>
    <dbReference type="NCBI Taxonomy" id="464"/>
    <lineage>
        <taxon>Bacteria</taxon>
        <taxon>Pseudomonadati</taxon>
        <taxon>Pseudomonadota</taxon>
        <taxon>Gammaproteobacteria</taxon>
        <taxon>Legionellales</taxon>
        <taxon>Legionellaceae</taxon>
        <taxon>Fluoribacter</taxon>
    </lineage>
</organism>
<protein>
    <submittedName>
        <fullName evidence="1">L,D-transpeptidase catalytic domain</fullName>
    </submittedName>
</protein>
<dbReference type="OrthoDB" id="9815195at2"/>
<dbReference type="EMBL" id="FTNL01000015">
    <property type="protein sequence ID" value="SIR55945.1"/>
    <property type="molecule type" value="Genomic_DNA"/>
</dbReference>
<dbReference type="AlphaFoldDB" id="A0A377GLK8"/>
<dbReference type="Proteomes" id="UP000254374">
    <property type="component" value="Unassembled WGS sequence"/>
</dbReference>
<proteinExistence type="predicted"/>
<reference evidence="2 4" key="2">
    <citation type="submission" date="2018-06" db="EMBL/GenBank/DDBJ databases">
        <authorList>
            <consortium name="Pathogen Informatics"/>
            <person name="Doyle S."/>
        </authorList>
    </citation>
    <scope>NUCLEOTIDE SEQUENCE [LARGE SCALE GENOMIC DNA]</scope>
    <source>
        <strain evidence="2 4">NCTC11401</strain>
    </source>
</reference>
<dbReference type="RefSeq" id="WP_058467148.1">
    <property type="nucleotide sequence ID" value="NZ_CAAAIV010000079.1"/>
</dbReference>
<dbReference type="PANTHER" id="PTHR38477:SF1">
    <property type="entry name" value="MUREIN L,D-TRANSPEPTIDASE CATALYTIC DOMAIN FAMILY PROTEIN"/>
    <property type="match status" value="1"/>
</dbReference>
<name>A0A377GLK8_9GAMM</name>
<reference evidence="1 3" key="1">
    <citation type="submission" date="2017-01" db="EMBL/GenBank/DDBJ databases">
        <authorList>
            <person name="Varghese N."/>
            <person name="Submissions S."/>
        </authorList>
    </citation>
    <scope>NUCLEOTIDE SEQUENCE [LARGE SCALE GENOMIC DNA]</scope>
    <source>
        <strain evidence="1 3">ATCC 33342</strain>
    </source>
</reference>
<sequence length="424" mass="47596">MSALLLLFLAVTTSYFPQLPLEFPQTRTMKDDARFISEIAPFPGIEQINDLYLNDIKSLLAHEAPNLNPLVINKVLTTLKCAATYNVEHNNILTIIDYSLPSNERRFWVFDLKARKLLFYTYVSHGIKSGALLTNFFSNKFNSKASSIGVYQTQQAYYGRDGLSLRLDGLDRNFNDNASSRSVVMHSGWYVEEGFIKRYGRPGRSWGCPALPLATSQGIINTIKDKSLLVIYYPSDAWFAKSKFLNCDKTTASQHMNDPTIQVPVSAPDEHRDAILFVGSGYKGSKNAESKPVAVISADTYERVFHTTAPLTRMLRRQINNAEYIALNATELYYLANNNKPDSTASQDDGINAIHFVIPVLKIVRGGYYETQMQIVNLGKIKEVKINGGLSRTNELANSFTVYFEGGPSVNLNAHNEFIRWVGL</sequence>
<dbReference type="EMBL" id="UGGV01000001">
    <property type="protein sequence ID" value="STO25638.1"/>
    <property type="molecule type" value="Genomic_DNA"/>
</dbReference>
<evidence type="ECO:0000313" key="1">
    <source>
        <dbReference type="EMBL" id="SIR55945.1"/>
    </source>
</evidence>
<evidence type="ECO:0000313" key="3">
    <source>
        <dbReference type="Proteomes" id="UP000186808"/>
    </source>
</evidence>
<evidence type="ECO:0000313" key="2">
    <source>
        <dbReference type="EMBL" id="STO25638.1"/>
    </source>
</evidence>
<dbReference type="InterPro" id="IPR032676">
    <property type="entry name" value="YkuD_2"/>
</dbReference>
<accession>A0A377GLK8</accession>
<gene>
    <name evidence="2" type="ORF">NCTC11401_02475</name>
    <name evidence="1" type="ORF">SAMN05421777_11556</name>
</gene>
<dbReference type="Proteomes" id="UP000186808">
    <property type="component" value="Unassembled WGS sequence"/>
</dbReference>
<dbReference type="Pfam" id="PF13645">
    <property type="entry name" value="YkuD_2"/>
    <property type="match status" value="1"/>
</dbReference>
<dbReference type="STRING" id="464.Lgor_0639"/>
<evidence type="ECO:0000313" key="4">
    <source>
        <dbReference type="Proteomes" id="UP000254374"/>
    </source>
</evidence>
<keyword evidence="3" id="KW-1185">Reference proteome</keyword>
<dbReference type="PANTHER" id="PTHR38477">
    <property type="entry name" value="HYPOTHETICAL EXPORTED PROTEIN"/>
    <property type="match status" value="1"/>
</dbReference>